<keyword evidence="1" id="KW-0175">Coiled coil</keyword>
<sequence>MTINTSTRPATIEEIAAEMDRRGIVIESLEATIATLTERLAEADGALATARANDVRSMDIRDVAVALPDSEADRLRRICEQALAASQWEKRAKATEAALALFADIAGEGAEDYPDDTKVLVTFGRVTHHALTLGDLRRAAAVYAASAP</sequence>
<organism evidence="2 3">
    <name type="scientific">Phreatobacter oligotrophus</name>
    <dbReference type="NCBI Taxonomy" id="1122261"/>
    <lineage>
        <taxon>Bacteria</taxon>
        <taxon>Pseudomonadati</taxon>
        <taxon>Pseudomonadota</taxon>
        <taxon>Alphaproteobacteria</taxon>
        <taxon>Hyphomicrobiales</taxon>
        <taxon>Phreatobacteraceae</taxon>
        <taxon>Phreatobacter</taxon>
    </lineage>
</organism>
<protein>
    <submittedName>
        <fullName evidence="2">Uncharacterized protein</fullName>
    </submittedName>
</protein>
<comment type="caution">
    <text evidence="2">The sequence shown here is derived from an EMBL/GenBank/DDBJ whole genome shotgun (WGS) entry which is preliminary data.</text>
</comment>
<dbReference type="EMBL" id="PZZL01000001">
    <property type="protein sequence ID" value="PTM61915.1"/>
    <property type="molecule type" value="Genomic_DNA"/>
</dbReference>
<gene>
    <name evidence="2" type="ORF">C8P69_101588</name>
</gene>
<evidence type="ECO:0000313" key="2">
    <source>
        <dbReference type="EMBL" id="PTM61915.1"/>
    </source>
</evidence>
<dbReference type="RefSeq" id="WP_108174350.1">
    <property type="nucleotide sequence ID" value="NZ_PZZL01000001.1"/>
</dbReference>
<reference evidence="2 3" key="1">
    <citation type="submission" date="2018-04" db="EMBL/GenBank/DDBJ databases">
        <title>Genomic Encyclopedia of Archaeal and Bacterial Type Strains, Phase II (KMG-II): from individual species to whole genera.</title>
        <authorList>
            <person name="Goeker M."/>
        </authorList>
    </citation>
    <scope>NUCLEOTIDE SEQUENCE [LARGE SCALE GENOMIC DNA]</scope>
    <source>
        <strain evidence="2 3">DSM 25521</strain>
    </source>
</reference>
<keyword evidence="3" id="KW-1185">Reference proteome</keyword>
<proteinExistence type="predicted"/>
<accession>A0A2T4ZIW3</accession>
<evidence type="ECO:0000313" key="3">
    <source>
        <dbReference type="Proteomes" id="UP000241808"/>
    </source>
</evidence>
<dbReference type="Proteomes" id="UP000241808">
    <property type="component" value="Unassembled WGS sequence"/>
</dbReference>
<dbReference type="AlphaFoldDB" id="A0A2T4ZIW3"/>
<evidence type="ECO:0000256" key="1">
    <source>
        <dbReference type="SAM" id="Coils"/>
    </source>
</evidence>
<dbReference type="OrthoDB" id="6400324at2"/>
<feature type="coiled-coil region" evidence="1">
    <location>
        <begin position="26"/>
        <end position="53"/>
    </location>
</feature>
<name>A0A2T4ZIW3_9HYPH</name>